<feature type="compositionally biased region" description="Polar residues" evidence="2">
    <location>
        <begin position="41"/>
        <end position="50"/>
    </location>
</feature>
<dbReference type="InterPro" id="IPR054533">
    <property type="entry name" value="SETD7_N"/>
</dbReference>
<dbReference type="Gene3D" id="2.170.270.10">
    <property type="entry name" value="SET domain"/>
    <property type="match status" value="1"/>
</dbReference>
<dbReference type="PANTHER" id="PTHR46820:SF1">
    <property type="entry name" value="HISTONE-LYSINE N-METHYLTRANSFERASE SETD7"/>
    <property type="match status" value="1"/>
</dbReference>
<evidence type="ECO:0000256" key="2">
    <source>
        <dbReference type="SAM" id="MobiDB-lite"/>
    </source>
</evidence>
<dbReference type="SUPFAM" id="SSF82199">
    <property type="entry name" value="SET domain"/>
    <property type="match status" value="1"/>
</dbReference>
<dbReference type="GO" id="GO:0003682">
    <property type="term" value="F:chromatin binding"/>
    <property type="evidence" value="ECO:0007669"/>
    <property type="project" value="TreeGrafter"/>
</dbReference>
<dbReference type="AlphaFoldDB" id="A0A433QGJ6"/>
<keyword evidence="5" id="KW-1185">Reference proteome</keyword>
<feature type="region of interest" description="Disordered" evidence="2">
    <location>
        <begin position="29"/>
        <end position="62"/>
    </location>
</feature>
<dbReference type="GO" id="GO:0005634">
    <property type="term" value="C:nucleus"/>
    <property type="evidence" value="ECO:0007669"/>
    <property type="project" value="TreeGrafter"/>
</dbReference>
<keyword evidence="1" id="KW-0677">Repeat</keyword>
<dbReference type="PROSITE" id="PS50280">
    <property type="entry name" value="SET"/>
    <property type="match status" value="1"/>
</dbReference>
<dbReference type="Proteomes" id="UP000274822">
    <property type="component" value="Unassembled WGS sequence"/>
</dbReference>
<dbReference type="InterPro" id="IPR046341">
    <property type="entry name" value="SET_dom_sf"/>
</dbReference>
<proteinExistence type="predicted"/>
<evidence type="ECO:0000313" key="4">
    <source>
        <dbReference type="EMBL" id="RUS28925.1"/>
    </source>
</evidence>
<dbReference type="InterPro" id="IPR003409">
    <property type="entry name" value="MORN"/>
</dbReference>
<evidence type="ECO:0000259" key="3">
    <source>
        <dbReference type="PROSITE" id="PS50280"/>
    </source>
</evidence>
<sequence>MLQWLHVIRGFIMSYNFCASCLQRRQMPRHRKPATPDLQRTIPTSASRYSGNRHPATGAYHGRGTLHLQDRTRFEGRFVEGKRHGQGRLFLPDGTIIAGRFQRDVLSGKVQYTYPNGRSMVAIHDSNGVLDGPATEYVTSGLRVLAQGEYVCGRKVGVWMFGLEGGGTVCGPINDNGRVEGEDVEYQYPDGSRLRGVWKDDAMIDARYFPLPSPAHADPQLATHYHHDPSTHDRISRDPLLPDPYERRYVEVRPSTLQSAGEGLFVKVDVPGLHTIAFYNGTRITSAESDAREWSENANTLRLDIATVLDVPPPYNETAVYAATLGHKCNHWREGENAVFERFDHPRFGQIMCLRTIRDIAAGEEIFVDYNYHTKDKRTGKLIAPEWYLKDG</sequence>
<dbReference type="GO" id="GO:0070828">
    <property type="term" value="P:heterochromatin organization"/>
    <property type="evidence" value="ECO:0007669"/>
    <property type="project" value="TreeGrafter"/>
</dbReference>
<dbReference type="Pfam" id="PF02493">
    <property type="entry name" value="MORN"/>
    <property type="match status" value="1"/>
</dbReference>
<dbReference type="Pfam" id="PF00856">
    <property type="entry name" value="SET"/>
    <property type="match status" value="1"/>
</dbReference>
<dbReference type="SUPFAM" id="SSF82185">
    <property type="entry name" value="Histone H3 K4-specific methyltransferase SET7/9 N-terminal domain"/>
    <property type="match status" value="1"/>
</dbReference>
<dbReference type="PANTHER" id="PTHR46820">
    <property type="entry name" value="HISTONE-LYSINE N-METHYLTRANSFERASE SETD7"/>
    <property type="match status" value="1"/>
</dbReference>
<feature type="domain" description="SET" evidence="3">
    <location>
        <begin position="248"/>
        <end position="371"/>
    </location>
</feature>
<comment type="caution">
    <text evidence="4">The sequence shown here is derived from an EMBL/GenBank/DDBJ whole genome shotgun (WGS) entry which is preliminary data.</text>
</comment>
<evidence type="ECO:0000313" key="5">
    <source>
        <dbReference type="Proteomes" id="UP000274822"/>
    </source>
</evidence>
<evidence type="ECO:0000256" key="1">
    <source>
        <dbReference type="ARBA" id="ARBA00022737"/>
    </source>
</evidence>
<dbReference type="InterPro" id="IPR001214">
    <property type="entry name" value="SET_dom"/>
</dbReference>
<dbReference type="EMBL" id="RBNJ01005917">
    <property type="protein sequence ID" value="RUS28925.1"/>
    <property type="molecule type" value="Genomic_DNA"/>
</dbReference>
<name>A0A433QGJ6_9FUNG</name>
<organism evidence="4 5">
    <name type="scientific">Jimgerdemannia flammicorona</name>
    <dbReference type="NCBI Taxonomy" id="994334"/>
    <lineage>
        <taxon>Eukaryota</taxon>
        <taxon>Fungi</taxon>
        <taxon>Fungi incertae sedis</taxon>
        <taxon>Mucoromycota</taxon>
        <taxon>Mucoromycotina</taxon>
        <taxon>Endogonomycetes</taxon>
        <taxon>Endogonales</taxon>
        <taxon>Endogonaceae</taxon>
        <taxon>Jimgerdemannia</taxon>
    </lineage>
</organism>
<dbReference type="Pfam" id="PF22648">
    <property type="entry name" value="SET7_N"/>
    <property type="match status" value="1"/>
</dbReference>
<dbReference type="Gene3D" id="2.20.110.10">
    <property type="entry name" value="Histone H3 K4-specific methyltransferase SET7/9 N-terminal domain"/>
    <property type="match status" value="2"/>
</dbReference>
<accession>A0A433QGJ6</accession>
<dbReference type="GO" id="GO:0005694">
    <property type="term" value="C:chromosome"/>
    <property type="evidence" value="ECO:0007669"/>
    <property type="project" value="TreeGrafter"/>
</dbReference>
<protein>
    <recommendedName>
        <fullName evidence="3">SET domain-containing protein</fullName>
    </recommendedName>
</protein>
<gene>
    <name evidence="4" type="ORF">BC938DRAFT_481278</name>
</gene>
<reference evidence="4 5" key="1">
    <citation type="journal article" date="2018" name="New Phytol.">
        <title>Phylogenomics of Endogonaceae and evolution of mycorrhizas within Mucoromycota.</title>
        <authorList>
            <person name="Chang Y."/>
            <person name="Desiro A."/>
            <person name="Na H."/>
            <person name="Sandor L."/>
            <person name="Lipzen A."/>
            <person name="Clum A."/>
            <person name="Barry K."/>
            <person name="Grigoriev I.V."/>
            <person name="Martin F.M."/>
            <person name="Stajich J.E."/>
            <person name="Smith M.E."/>
            <person name="Bonito G."/>
            <person name="Spatafora J.W."/>
        </authorList>
    </citation>
    <scope>NUCLEOTIDE SEQUENCE [LARGE SCALE GENOMIC DNA]</scope>
    <source>
        <strain evidence="4 5">AD002</strain>
    </source>
</reference>